<keyword evidence="2" id="KW-1003">Cell membrane</keyword>
<keyword evidence="6 7" id="KW-0472">Membrane</keyword>
<keyword evidence="3" id="KW-0997">Cell inner membrane</keyword>
<evidence type="ECO:0000256" key="3">
    <source>
        <dbReference type="ARBA" id="ARBA00022519"/>
    </source>
</evidence>
<feature type="transmembrane region" description="Helical" evidence="7">
    <location>
        <begin position="396"/>
        <end position="421"/>
    </location>
</feature>
<feature type="transmembrane region" description="Helical" evidence="7">
    <location>
        <begin position="358"/>
        <end position="384"/>
    </location>
</feature>
<feature type="transmembrane region" description="Helical" evidence="7">
    <location>
        <begin position="268"/>
        <end position="292"/>
    </location>
</feature>
<keyword evidence="5 7" id="KW-1133">Transmembrane helix</keyword>
<feature type="transmembrane region" description="Helical" evidence="7">
    <location>
        <begin position="332"/>
        <end position="352"/>
    </location>
</feature>
<dbReference type="Proteomes" id="UP000093044">
    <property type="component" value="Chromosome"/>
</dbReference>
<feature type="transmembrane region" description="Helical" evidence="7">
    <location>
        <begin position="134"/>
        <end position="164"/>
    </location>
</feature>
<keyword evidence="10" id="KW-1185">Reference proteome</keyword>
<evidence type="ECO:0000313" key="9">
    <source>
        <dbReference type="EMBL" id="ANZ46582.1"/>
    </source>
</evidence>
<evidence type="ECO:0000256" key="4">
    <source>
        <dbReference type="ARBA" id="ARBA00022692"/>
    </source>
</evidence>
<dbReference type="PANTHER" id="PTHR33362">
    <property type="entry name" value="SIALIC ACID TRAP TRANSPORTER PERMEASE PROTEIN SIAT-RELATED"/>
    <property type="match status" value="1"/>
</dbReference>
<dbReference type="STRING" id="1197717.BED41_05575"/>
<evidence type="ECO:0000256" key="1">
    <source>
        <dbReference type="ARBA" id="ARBA00004429"/>
    </source>
</evidence>
<dbReference type="KEGG" id="cpor:BED41_05575"/>
<dbReference type="EMBL" id="CP016757">
    <property type="protein sequence ID" value="ANZ46582.1"/>
    <property type="molecule type" value="Genomic_DNA"/>
</dbReference>
<dbReference type="InterPro" id="IPR010656">
    <property type="entry name" value="DctM"/>
</dbReference>
<evidence type="ECO:0000256" key="6">
    <source>
        <dbReference type="ARBA" id="ARBA00023136"/>
    </source>
</evidence>
<evidence type="ECO:0000256" key="2">
    <source>
        <dbReference type="ARBA" id="ARBA00022475"/>
    </source>
</evidence>
<feature type="transmembrane region" description="Helical" evidence="7">
    <location>
        <begin position="304"/>
        <end position="325"/>
    </location>
</feature>
<reference evidence="9" key="1">
    <citation type="submission" date="2016-08" db="EMBL/GenBank/DDBJ databases">
        <title>Complete genome of Cloacibacillus porcorum.</title>
        <authorList>
            <person name="Looft T."/>
            <person name="Bayles D.O."/>
            <person name="Alt D.P."/>
        </authorList>
    </citation>
    <scope>NUCLEOTIDE SEQUENCE [LARGE SCALE GENOMIC DNA]</scope>
    <source>
        <strain evidence="9">CL-84</strain>
    </source>
</reference>
<dbReference type="NCBIfam" id="TIGR00786">
    <property type="entry name" value="dctM"/>
    <property type="match status" value="1"/>
</dbReference>
<feature type="transmembrane region" description="Helical" evidence="7">
    <location>
        <begin position="6"/>
        <end position="33"/>
    </location>
</feature>
<dbReference type="OrthoDB" id="9785600at2"/>
<evidence type="ECO:0000256" key="5">
    <source>
        <dbReference type="ARBA" id="ARBA00022989"/>
    </source>
</evidence>
<feature type="domain" description="TRAP C4-dicarboxylate transport system permease DctM subunit" evidence="8">
    <location>
        <begin position="8"/>
        <end position="416"/>
    </location>
</feature>
<evidence type="ECO:0000259" key="8">
    <source>
        <dbReference type="Pfam" id="PF06808"/>
    </source>
</evidence>
<feature type="transmembrane region" description="Helical" evidence="7">
    <location>
        <begin position="212"/>
        <end position="231"/>
    </location>
</feature>
<evidence type="ECO:0000256" key="7">
    <source>
        <dbReference type="SAM" id="Phobius"/>
    </source>
</evidence>
<dbReference type="AlphaFoldDB" id="A0A1B2I9E3"/>
<organism evidence="9 10">
    <name type="scientific">Cloacibacillus porcorum</name>
    <dbReference type="NCBI Taxonomy" id="1197717"/>
    <lineage>
        <taxon>Bacteria</taxon>
        <taxon>Thermotogati</taxon>
        <taxon>Synergistota</taxon>
        <taxon>Synergistia</taxon>
        <taxon>Synergistales</taxon>
        <taxon>Synergistaceae</taxon>
        <taxon>Cloacibacillus</taxon>
    </lineage>
</organism>
<feature type="transmembrane region" description="Helical" evidence="7">
    <location>
        <begin position="53"/>
        <end position="73"/>
    </location>
</feature>
<dbReference type="GO" id="GO:0005886">
    <property type="term" value="C:plasma membrane"/>
    <property type="evidence" value="ECO:0007669"/>
    <property type="project" value="UniProtKB-SubCell"/>
</dbReference>
<name>A0A1B2I9E3_9BACT</name>
<dbReference type="PANTHER" id="PTHR33362:SF2">
    <property type="entry name" value="TRAP TRANSPORTER LARGE PERMEASE PROTEIN"/>
    <property type="match status" value="1"/>
</dbReference>
<evidence type="ECO:0000313" key="10">
    <source>
        <dbReference type="Proteomes" id="UP000093044"/>
    </source>
</evidence>
<dbReference type="Pfam" id="PF06808">
    <property type="entry name" value="DctM"/>
    <property type="match status" value="1"/>
</dbReference>
<proteinExistence type="predicted"/>
<gene>
    <name evidence="9" type="ORF">BED41_05575</name>
</gene>
<keyword evidence="4 7" id="KW-0812">Transmembrane</keyword>
<protein>
    <submittedName>
        <fullName evidence="9">C4-dicarboxylate ABC transporter permease</fullName>
    </submittedName>
</protein>
<feature type="transmembrane region" description="Helical" evidence="7">
    <location>
        <begin position="170"/>
        <end position="191"/>
    </location>
</feature>
<feature type="transmembrane region" description="Helical" evidence="7">
    <location>
        <begin position="93"/>
        <end position="122"/>
    </location>
</feature>
<dbReference type="PIRSF" id="PIRSF006066">
    <property type="entry name" value="HI0050"/>
    <property type="match status" value="1"/>
</dbReference>
<dbReference type="InterPro" id="IPR004681">
    <property type="entry name" value="TRAP_DctM"/>
</dbReference>
<dbReference type="GO" id="GO:0022857">
    <property type="term" value="F:transmembrane transporter activity"/>
    <property type="evidence" value="ECO:0007669"/>
    <property type="project" value="TreeGrafter"/>
</dbReference>
<feature type="transmembrane region" description="Helical" evidence="7">
    <location>
        <begin position="237"/>
        <end position="256"/>
    </location>
</feature>
<comment type="subcellular location">
    <subcellularLocation>
        <location evidence="1">Cell inner membrane</location>
        <topology evidence="1">Multi-pass membrane protein</topology>
    </subcellularLocation>
</comment>
<sequence length="423" mass="44219">MGSLAAGLLLAFFIVGVPVPFALGGASALAMLLNGSSNMVIVCQRMFQGINSFPYLALPFFILAGNLMASGGISDRMITFATTVLGRLKGGLALVAILASMFFAAICGSCAAVCAAVGAVLIPGMLNKGYDKNFAAATVASGSSIGIIIPPSVPMILFCIAASVSVGDAFMAGMIPGILFGAALMVVAYFVCGRNGYGTDGRRYSMREKARAFFDALPALMMPVIILGGIYGGIFTATEAACVAVVYGLIVGGLVYKELKLADMAKIFIESAVAAAGVLLIISCAAVFAMLLTREQIPTKITALMMSVVANKTLYLVIVNIIWIIMGMFMEISASVIILTPLLLPAALAFGITPYHFGVMMITNLAIGMVTPPFGLCLFVISDIAKVKLMPLLKNVAPYLIAMLVTLFVICAFPQLSLFLISR</sequence>
<accession>A0A1B2I9E3</accession>